<gene>
    <name evidence="1" type="ORF">C484_00840</name>
</gene>
<dbReference type="RefSeq" id="WP_006824083.1">
    <property type="nucleotide sequence ID" value="NZ_AOIL01000007.1"/>
</dbReference>
<dbReference type="EMBL" id="AOIL01000007">
    <property type="protein sequence ID" value="ELY96527.1"/>
    <property type="molecule type" value="Genomic_DNA"/>
</dbReference>
<dbReference type="OrthoDB" id="376283at2157"/>
<sequence length="66" mass="7425">MKSGNGTQQIRCGNCGRFAHVKYEWRGPSYSEVIDCENCEGRAFEYDPFAAAIEEMTDEEGRELAA</sequence>
<proteinExistence type="predicted"/>
<dbReference type="PATRIC" id="fig|1230458.4.peg.154"/>
<keyword evidence="2" id="KW-1185">Reference proteome</keyword>
<dbReference type="Proteomes" id="UP000011648">
    <property type="component" value="Unassembled WGS sequence"/>
</dbReference>
<protein>
    <submittedName>
        <fullName evidence="1">Uncharacterized protein</fullName>
    </submittedName>
</protein>
<comment type="caution">
    <text evidence="1">The sequence shown here is derived from an EMBL/GenBank/DDBJ whole genome shotgun (WGS) entry which is preliminary data.</text>
</comment>
<organism evidence="1 2">
    <name type="scientific">Natrialba taiwanensis DSM 12281</name>
    <dbReference type="NCBI Taxonomy" id="1230458"/>
    <lineage>
        <taxon>Archaea</taxon>
        <taxon>Methanobacteriati</taxon>
        <taxon>Methanobacteriota</taxon>
        <taxon>Stenosarchaea group</taxon>
        <taxon>Halobacteria</taxon>
        <taxon>Halobacteriales</taxon>
        <taxon>Natrialbaceae</taxon>
        <taxon>Natrialba</taxon>
    </lineage>
</organism>
<accession>M0AF95</accession>
<dbReference type="AlphaFoldDB" id="M0AF95"/>
<dbReference type="STRING" id="1230458.C484_00840"/>
<name>M0AF95_9EURY</name>
<evidence type="ECO:0000313" key="1">
    <source>
        <dbReference type="EMBL" id="ELY96527.1"/>
    </source>
</evidence>
<evidence type="ECO:0000313" key="2">
    <source>
        <dbReference type="Proteomes" id="UP000011648"/>
    </source>
</evidence>
<reference evidence="1 2" key="1">
    <citation type="journal article" date="2014" name="PLoS Genet.">
        <title>Phylogenetically driven sequencing of extremely halophilic archaea reveals strategies for static and dynamic osmo-response.</title>
        <authorList>
            <person name="Becker E.A."/>
            <person name="Seitzer P.M."/>
            <person name="Tritt A."/>
            <person name="Larsen D."/>
            <person name="Krusor M."/>
            <person name="Yao A.I."/>
            <person name="Wu D."/>
            <person name="Madern D."/>
            <person name="Eisen J.A."/>
            <person name="Darling A.E."/>
            <person name="Facciotti M.T."/>
        </authorList>
    </citation>
    <scope>NUCLEOTIDE SEQUENCE [LARGE SCALE GENOMIC DNA]</scope>
    <source>
        <strain evidence="1 2">DSM 12281</strain>
    </source>
</reference>